<proteinExistence type="predicted"/>
<keyword evidence="2" id="KW-1185">Reference proteome</keyword>
<reference evidence="1 2" key="1">
    <citation type="submission" date="2020-03" db="EMBL/GenBank/DDBJ databases">
        <title>Genomic Encyclopedia of Type Strains, Phase IV (KMG-V): Genome sequencing to study the core and pangenomes of soil and plant-associated prokaryotes.</title>
        <authorList>
            <person name="Whitman W."/>
        </authorList>
    </citation>
    <scope>NUCLEOTIDE SEQUENCE [LARGE SCALE GENOMIC DNA]</scope>
    <source>
        <strain evidence="1 2">1B</strain>
    </source>
</reference>
<dbReference type="EMBL" id="JAAVTK010000002">
    <property type="protein sequence ID" value="NKI88396.1"/>
    <property type="molecule type" value="Genomic_DNA"/>
</dbReference>
<protein>
    <submittedName>
        <fullName evidence="1">Uncharacterized protein</fullName>
    </submittedName>
</protein>
<accession>A0ABX1HDR8</accession>
<dbReference type="Proteomes" id="UP000717634">
    <property type="component" value="Unassembled WGS sequence"/>
</dbReference>
<comment type="caution">
    <text evidence="1">The sequence shown here is derived from an EMBL/GenBank/DDBJ whole genome shotgun (WGS) entry which is preliminary data.</text>
</comment>
<name>A0ABX1HDR8_9BACT</name>
<sequence length="31" mass="3335">MLGLLLVTAILALKTVSNVEEMLTPIPVRAQ</sequence>
<evidence type="ECO:0000313" key="2">
    <source>
        <dbReference type="Proteomes" id="UP000717634"/>
    </source>
</evidence>
<organism evidence="1 2">
    <name type="scientific">Hymenobacter artigasi</name>
    <dbReference type="NCBI Taxonomy" id="2719616"/>
    <lineage>
        <taxon>Bacteria</taxon>
        <taxon>Pseudomonadati</taxon>
        <taxon>Bacteroidota</taxon>
        <taxon>Cytophagia</taxon>
        <taxon>Cytophagales</taxon>
        <taxon>Hymenobacteraceae</taxon>
        <taxon>Hymenobacter</taxon>
    </lineage>
</organism>
<gene>
    <name evidence="1" type="ORF">HBN54_000983</name>
</gene>
<evidence type="ECO:0000313" key="1">
    <source>
        <dbReference type="EMBL" id="NKI88396.1"/>
    </source>
</evidence>